<gene>
    <name evidence="9 11" type="primary">coaD</name>
    <name evidence="11" type="ORF">FA707_03260</name>
</gene>
<feature type="binding site" evidence="9">
    <location>
        <position position="100"/>
    </location>
    <ligand>
        <name>ATP</name>
        <dbReference type="ChEBI" id="CHEBI:30616"/>
    </ligand>
</feature>
<keyword evidence="5 9" id="KW-0067">ATP-binding</keyword>
<dbReference type="SUPFAM" id="SSF52374">
    <property type="entry name" value="Nucleotidylyl transferase"/>
    <property type="match status" value="1"/>
</dbReference>
<dbReference type="Pfam" id="PF01467">
    <property type="entry name" value="CTP_transf_like"/>
    <property type="match status" value="1"/>
</dbReference>
<dbReference type="EMBL" id="CP039712">
    <property type="protein sequence ID" value="QCI86037.1"/>
    <property type="molecule type" value="Genomic_DNA"/>
</dbReference>
<evidence type="ECO:0000256" key="3">
    <source>
        <dbReference type="ARBA" id="ARBA00022695"/>
    </source>
</evidence>
<feature type="binding site" evidence="9">
    <location>
        <position position="10"/>
    </location>
    <ligand>
        <name>substrate</name>
    </ligand>
</feature>
<dbReference type="AlphaFoldDB" id="A0A4D7CUJ4"/>
<evidence type="ECO:0000259" key="10">
    <source>
        <dbReference type="Pfam" id="PF01467"/>
    </source>
</evidence>
<comment type="cofactor">
    <cofactor evidence="9">
        <name>Mg(2+)</name>
        <dbReference type="ChEBI" id="CHEBI:18420"/>
    </cofactor>
</comment>
<feature type="site" description="Transition state stabilizer" evidence="9">
    <location>
        <position position="18"/>
    </location>
</feature>
<dbReference type="HAMAP" id="MF_00151">
    <property type="entry name" value="PPAT_bact"/>
    <property type="match status" value="1"/>
</dbReference>
<comment type="similarity">
    <text evidence="9">Belongs to the bacterial CoaD family.</text>
</comment>
<dbReference type="InterPro" id="IPR004821">
    <property type="entry name" value="Cyt_trans-like"/>
</dbReference>
<dbReference type="GO" id="GO:0005524">
    <property type="term" value="F:ATP binding"/>
    <property type="evidence" value="ECO:0007669"/>
    <property type="project" value="UniProtKB-KW"/>
</dbReference>
<organism evidence="11 12">
    <name type="scientific">Vagococcus zengguangii</name>
    <dbReference type="NCBI Taxonomy" id="2571750"/>
    <lineage>
        <taxon>Bacteria</taxon>
        <taxon>Bacillati</taxon>
        <taxon>Bacillota</taxon>
        <taxon>Bacilli</taxon>
        <taxon>Lactobacillales</taxon>
        <taxon>Enterococcaceae</taxon>
        <taxon>Vagococcus</taxon>
    </lineage>
</organism>
<keyword evidence="6 9" id="KW-0460">Magnesium</keyword>
<evidence type="ECO:0000256" key="4">
    <source>
        <dbReference type="ARBA" id="ARBA00022741"/>
    </source>
</evidence>
<keyword evidence="1 9" id="KW-0963">Cytoplasm</keyword>
<feature type="binding site" evidence="9">
    <location>
        <position position="42"/>
    </location>
    <ligand>
        <name>substrate</name>
    </ligand>
</feature>
<protein>
    <recommendedName>
        <fullName evidence="9">Phosphopantetheine adenylyltransferase</fullName>
        <ecNumber evidence="9">2.7.7.3</ecNumber>
    </recommendedName>
    <alternativeName>
        <fullName evidence="9">Dephospho-CoA pyrophosphorylase</fullName>
    </alternativeName>
    <alternativeName>
        <fullName evidence="9">Pantetheine-phosphate adenylyltransferase</fullName>
        <shortName evidence="9">PPAT</shortName>
    </alternativeName>
</protein>
<dbReference type="Gene3D" id="3.40.50.620">
    <property type="entry name" value="HUPs"/>
    <property type="match status" value="1"/>
</dbReference>
<keyword evidence="12" id="KW-1185">Reference proteome</keyword>
<dbReference type="GO" id="GO:0015937">
    <property type="term" value="P:coenzyme A biosynthetic process"/>
    <property type="evidence" value="ECO:0007669"/>
    <property type="project" value="UniProtKB-UniRule"/>
</dbReference>
<dbReference type="NCBIfam" id="TIGR00125">
    <property type="entry name" value="cyt_tran_rel"/>
    <property type="match status" value="1"/>
</dbReference>
<comment type="function">
    <text evidence="9">Reversibly transfers an adenylyl group from ATP to 4'-phosphopantetheine, yielding dephospho-CoA (dPCoA) and pyrophosphate.</text>
</comment>
<dbReference type="GO" id="GO:0005737">
    <property type="term" value="C:cytoplasm"/>
    <property type="evidence" value="ECO:0007669"/>
    <property type="project" value="UniProtKB-SubCell"/>
</dbReference>
<comment type="subunit">
    <text evidence="9">Homohexamer.</text>
</comment>
<accession>A0A4D7CUJ4</accession>
<feature type="binding site" evidence="9">
    <location>
        <position position="75"/>
    </location>
    <ligand>
        <name>substrate</name>
    </ligand>
</feature>
<proteinExistence type="inferred from homology"/>
<evidence type="ECO:0000313" key="12">
    <source>
        <dbReference type="Proteomes" id="UP000298615"/>
    </source>
</evidence>
<keyword evidence="3 9" id="KW-0548">Nucleotidyltransferase</keyword>
<dbReference type="Proteomes" id="UP000298615">
    <property type="component" value="Chromosome"/>
</dbReference>
<evidence type="ECO:0000256" key="1">
    <source>
        <dbReference type="ARBA" id="ARBA00022490"/>
    </source>
</evidence>
<dbReference type="PANTHER" id="PTHR21342">
    <property type="entry name" value="PHOSPHOPANTETHEINE ADENYLYLTRANSFERASE"/>
    <property type="match status" value="1"/>
</dbReference>
<dbReference type="PRINTS" id="PR01020">
    <property type="entry name" value="LPSBIOSNTHSS"/>
</dbReference>
<evidence type="ECO:0000256" key="9">
    <source>
        <dbReference type="HAMAP-Rule" id="MF_00151"/>
    </source>
</evidence>
<dbReference type="InterPro" id="IPR014729">
    <property type="entry name" value="Rossmann-like_a/b/a_fold"/>
</dbReference>
<comment type="catalytic activity">
    <reaction evidence="8 9">
        <text>(R)-4'-phosphopantetheine + ATP + H(+) = 3'-dephospho-CoA + diphosphate</text>
        <dbReference type="Rhea" id="RHEA:19801"/>
        <dbReference type="ChEBI" id="CHEBI:15378"/>
        <dbReference type="ChEBI" id="CHEBI:30616"/>
        <dbReference type="ChEBI" id="CHEBI:33019"/>
        <dbReference type="ChEBI" id="CHEBI:57328"/>
        <dbReference type="ChEBI" id="CHEBI:61723"/>
        <dbReference type="EC" id="2.7.7.3"/>
    </reaction>
</comment>
<feature type="binding site" evidence="9">
    <location>
        <begin position="125"/>
        <end position="131"/>
    </location>
    <ligand>
        <name>ATP</name>
        <dbReference type="ChEBI" id="CHEBI:30616"/>
    </ligand>
</feature>
<dbReference type="InterPro" id="IPR001980">
    <property type="entry name" value="PPAT"/>
</dbReference>
<keyword evidence="2 9" id="KW-0808">Transferase</keyword>
<evidence type="ECO:0000256" key="7">
    <source>
        <dbReference type="ARBA" id="ARBA00022993"/>
    </source>
</evidence>
<dbReference type="KEGG" id="vao:FA707_03260"/>
<evidence type="ECO:0000256" key="5">
    <source>
        <dbReference type="ARBA" id="ARBA00022840"/>
    </source>
</evidence>
<feature type="binding site" evidence="9">
    <location>
        <position position="89"/>
    </location>
    <ligand>
        <name>substrate</name>
    </ligand>
</feature>
<feature type="binding site" evidence="9">
    <location>
        <begin position="90"/>
        <end position="92"/>
    </location>
    <ligand>
        <name>ATP</name>
        <dbReference type="ChEBI" id="CHEBI:30616"/>
    </ligand>
</feature>
<dbReference type="EC" id="2.7.7.3" evidence="9"/>
<feature type="binding site" evidence="9">
    <location>
        <position position="18"/>
    </location>
    <ligand>
        <name>ATP</name>
        <dbReference type="ChEBI" id="CHEBI:30616"/>
    </ligand>
</feature>
<comment type="pathway">
    <text evidence="9">Cofactor biosynthesis; coenzyme A biosynthesis; CoA from (R)-pantothenate: step 4/5.</text>
</comment>
<comment type="subcellular location">
    <subcellularLocation>
        <location evidence="9">Cytoplasm</location>
    </subcellularLocation>
</comment>
<evidence type="ECO:0000256" key="2">
    <source>
        <dbReference type="ARBA" id="ARBA00022679"/>
    </source>
</evidence>
<dbReference type="RefSeq" id="WP_136952875.1">
    <property type="nucleotide sequence ID" value="NZ_CP039712.1"/>
</dbReference>
<feature type="binding site" evidence="9">
    <location>
        <begin position="10"/>
        <end position="11"/>
    </location>
    <ligand>
        <name>ATP</name>
        <dbReference type="ChEBI" id="CHEBI:30616"/>
    </ligand>
</feature>
<dbReference type="UniPathway" id="UPA00241">
    <property type="reaction ID" value="UER00355"/>
</dbReference>
<keyword evidence="4 9" id="KW-0547">Nucleotide-binding</keyword>
<name>A0A4D7CUJ4_9ENTE</name>
<evidence type="ECO:0000313" key="11">
    <source>
        <dbReference type="EMBL" id="QCI86037.1"/>
    </source>
</evidence>
<dbReference type="CDD" id="cd02163">
    <property type="entry name" value="PPAT"/>
    <property type="match status" value="1"/>
</dbReference>
<dbReference type="NCBIfam" id="TIGR01510">
    <property type="entry name" value="coaD_prev_kdtB"/>
    <property type="match status" value="1"/>
</dbReference>
<evidence type="ECO:0000256" key="8">
    <source>
        <dbReference type="ARBA" id="ARBA00029346"/>
    </source>
</evidence>
<evidence type="ECO:0000256" key="6">
    <source>
        <dbReference type="ARBA" id="ARBA00022842"/>
    </source>
</evidence>
<dbReference type="PANTHER" id="PTHR21342:SF1">
    <property type="entry name" value="PHOSPHOPANTETHEINE ADENYLYLTRANSFERASE"/>
    <property type="match status" value="1"/>
</dbReference>
<keyword evidence="7 9" id="KW-0173">Coenzyme A biosynthesis</keyword>
<feature type="domain" description="Cytidyltransferase-like" evidence="10">
    <location>
        <begin position="6"/>
        <end position="135"/>
    </location>
</feature>
<reference evidence="11 12" key="1">
    <citation type="submission" date="2019-04" db="EMBL/GenBank/DDBJ databases">
        <title>Vagococcus sp. nov., isolated from faeces of yaks (Bos grunniens).</title>
        <authorList>
            <person name="Ge Y."/>
        </authorList>
    </citation>
    <scope>NUCLEOTIDE SEQUENCE [LARGE SCALE GENOMIC DNA]</scope>
    <source>
        <strain evidence="11 12">MN-17</strain>
    </source>
</reference>
<sequence>MNKLALFPGSFDPFTKGHLDTVERAAQMFEQVTVAIMTNTNKKSLFTKEEKLTLTQAALAHLPNVKVMASELDLTVNLARDLGATVLIRGIRNTTDYEYEKSIAHMNHDLAPEIETVFLLSPPALSQISSSLIKEITTFGGDVSAYLPTNIHQAVLSKYQQK</sequence>
<dbReference type="GO" id="GO:0004595">
    <property type="term" value="F:pantetheine-phosphate adenylyltransferase activity"/>
    <property type="evidence" value="ECO:0007669"/>
    <property type="project" value="UniProtKB-UniRule"/>
</dbReference>